<sequence>MAALTPPLAAGRPVDTAEDALAPGSVLDGGRYRVGSPLGRGGFGITYEADDLRLRRPVAIKELFPDQARRDGASVVVPGGAAEGFTRARQRFLREATTLARFGHPAIVRIFAVFEEHGTAYLVLERLDGQTLAEELSGRRGPFTEAEALDVAAQVAAALSIVHRAGVLHRDVSPANLVRTTDGRVVLIDFGLARPFADDRTTAMTRIVTPGYAPPEQHEGVARFSARADVYALGATLHRLLSGRVPPAAGARERGASPEALWRVNPTVSRTVSDAVGRALALDPRDRPSTVGDLLELLGVPTDDLDLRDLPPAAPAPDELATIEAALGAPVTVADDGGPDGAGPDGATRAADDPPPATEPARATDDEEPDGGDPDRGTALVGPAPSSPPGPVPEWSVAVGDAHPAREATPARRGGRTEGPGRPSADRPTTAWSPPPADGAGARPRIRPASHVVPAPHPQGRRPGVPGGSPLAPLVGPSPDRMAGPTGGPPRGLAWVTLPLGLAGTALASAQPATVTLVIGLVVAPVLATVGDHLQRPDRHPGWAVGWWARNLLIGLVRALAPLLLLAFGLLLWYGTEAFDGLAAAGPWVLRATGVAAGGVMCLSVGQGGTGFRSHLALDALARRLLPSGRPTLPAAVLVLVCVALAAAGLWFQPEAWPLGG</sequence>
<evidence type="ECO:0000256" key="7">
    <source>
        <dbReference type="SAM" id="Phobius"/>
    </source>
</evidence>
<gene>
    <name evidence="9" type="ORF">PO878_08360</name>
</gene>
<evidence type="ECO:0000259" key="8">
    <source>
        <dbReference type="PROSITE" id="PS50011"/>
    </source>
</evidence>
<dbReference type="PANTHER" id="PTHR43289">
    <property type="entry name" value="MITOGEN-ACTIVATED PROTEIN KINASE KINASE KINASE 20-RELATED"/>
    <property type="match status" value="1"/>
</dbReference>
<organism evidence="9 10">
    <name type="scientific">Iamia majanohamensis</name>
    <dbReference type="NCBI Taxonomy" id="467976"/>
    <lineage>
        <taxon>Bacteria</taxon>
        <taxon>Bacillati</taxon>
        <taxon>Actinomycetota</taxon>
        <taxon>Acidimicrobiia</taxon>
        <taxon>Acidimicrobiales</taxon>
        <taxon>Iamiaceae</taxon>
        <taxon>Iamia</taxon>
    </lineage>
</organism>
<keyword evidence="7" id="KW-1133">Transmembrane helix</keyword>
<feature type="transmembrane region" description="Helical" evidence="7">
    <location>
        <begin position="633"/>
        <end position="652"/>
    </location>
</feature>
<dbReference type="InterPro" id="IPR000719">
    <property type="entry name" value="Prot_kinase_dom"/>
</dbReference>
<dbReference type="RefSeq" id="WP_272738253.1">
    <property type="nucleotide sequence ID" value="NZ_CP116942.1"/>
</dbReference>
<dbReference type="PROSITE" id="PS50011">
    <property type="entry name" value="PROTEIN_KINASE_DOM"/>
    <property type="match status" value="1"/>
</dbReference>
<dbReference type="CDD" id="cd14014">
    <property type="entry name" value="STKc_PknB_like"/>
    <property type="match status" value="1"/>
</dbReference>
<keyword evidence="2 5" id="KW-0547">Nucleotide-binding</keyword>
<dbReference type="Proteomes" id="UP001216390">
    <property type="component" value="Chromosome"/>
</dbReference>
<dbReference type="GO" id="GO:0005524">
    <property type="term" value="F:ATP binding"/>
    <property type="evidence" value="ECO:0007669"/>
    <property type="project" value="UniProtKB-UniRule"/>
</dbReference>
<dbReference type="SUPFAM" id="SSF56112">
    <property type="entry name" value="Protein kinase-like (PK-like)"/>
    <property type="match status" value="1"/>
</dbReference>
<dbReference type="Gene3D" id="3.30.200.20">
    <property type="entry name" value="Phosphorylase Kinase, domain 1"/>
    <property type="match status" value="1"/>
</dbReference>
<feature type="compositionally biased region" description="Low complexity" evidence="6">
    <location>
        <begin position="438"/>
        <end position="449"/>
    </location>
</feature>
<keyword evidence="3 9" id="KW-0418">Kinase</keyword>
<evidence type="ECO:0000256" key="3">
    <source>
        <dbReference type="ARBA" id="ARBA00022777"/>
    </source>
</evidence>
<evidence type="ECO:0000313" key="9">
    <source>
        <dbReference type="EMBL" id="WCO68737.1"/>
    </source>
</evidence>
<feature type="region of interest" description="Disordered" evidence="6">
    <location>
        <begin position="331"/>
        <end position="490"/>
    </location>
</feature>
<keyword evidence="10" id="KW-1185">Reference proteome</keyword>
<dbReference type="Gene3D" id="1.10.510.10">
    <property type="entry name" value="Transferase(Phosphotransferase) domain 1"/>
    <property type="match status" value="1"/>
</dbReference>
<reference evidence="9" key="1">
    <citation type="submission" date="2023-01" db="EMBL/GenBank/DDBJ databases">
        <title>The diversity of Class Acidimicrobiia in South China Sea sediment environments and the proposal of Iamia marina sp. nov., a novel species of the genus Iamia.</title>
        <authorList>
            <person name="He Y."/>
            <person name="Tian X."/>
        </authorList>
    </citation>
    <scope>NUCLEOTIDE SEQUENCE</scope>
    <source>
        <strain evidence="9">DSM 19957</strain>
    </source>
</reference>
<proteinExistence type="predicted"/>
<feature type="transmembrane region" description="Helical" evidence="7">
    <location>
        <begin position="588"/>
        <end position="612"/>
    </location>
</feature>
<evidence type="ECO:0000256" key="4">
    <source>
        <dbReference type="ARBA" id="ARBA00022840"/>
    </source>
</evidence>
<evidence type="ECO:0000256" key="2">
    <source>
        <dbReference type="ARBA" id="ARBA00022741"/>
    </source>
</evidence>
<feature type="domain" description="Protein kinase" evidence="8">
    <location>
        <begin position="32"/>
        <end position="298"/>
    </location>
</feature>
<dbReference type="GO" id="GO:0004674">
    <property type="term" value="F:protein serine/threonine kinase activity"/>
    <property type="evidence" value="ECO:0007669"/>
    <property type="project" value="TreeGrafter"/>
</dbReference>
<keyword evidence="7" id="KW-0472">Membrane</keyword>
<dbReference type="EMBL" id="CP116942">
    <property type="protein sequence ID" value="WCO68737.1"/>
    <property type="molecule type" value="Genomic_DNA"/>
</dbReference>
<feature type="transmembrane region" description="Helical" evidence="7">
    <location>
        <begin position="513"/>
        <end position="531"/>
    </location>
</feature>
<accession>A0AAF0BVC2</accession>
<keyword evidence="7" id="KW-0812">Transmembrane</keyword>
<evidence type="ECO:0000256" key="1">
    <source>
        <dbReference type="ARBA" id="ARBA00022679"/>
    </source>
</evidence>
<name>A0AAF0BVC2_9ACTN</name>
<feature type="transmembrane region" description="Helical" evidence="7">
    <location>
        <begin position="552"/>
        <end position="576"/>
    </location>
</feature>
<dbReference type="InterPro" id="IPR017441">
    <property type="entry name" value="Protein_kinase_ATP_BS"/>
</dbReference>
<evidence type="ECO:0000256" key="5">
    <source>
        <dbReference type="PROSITE-ProRule" id="PRU10141"/>
    </source>
</evidence>
<feature type="binding site" evidence="5">
    <location>
        <position position="61"/>
    </location>
    <ligand>
        <name>ATP</name>
        <dbReference type="ChEBI" id="CHEBI:30616"/>
    </ligand>
</feature>
<dbReference type="Pfam" id="PF00069">
    <property type="entry name" value="Pkinase"/>
    <property type="match status" value="1"/>
</dbReference>
<keyword evidence="4 5" id="KW-0067">ATP-binding</keyword>
<dbReference type="PANTHER" id="PTHR43289:SF34">
    <property type="entry name" value="SERINE_THREONINE-PROTEIN KINASE YBDM-RELATED"/>
    <property type="match status" value="1"/>
</dbReference>
<keyword evidence="1" id="KW-0808">Transferase</keyword>
<dbReference type="AlphaFoldDB" id="A0AAF0BVC2"/>
<protein>
    <submittedName>
        <fullName evidence="9">Protein kinase</fullName>
    </submittedName>
</protein>
<dbReference type="PROSITE" id="PS00107">
    <property type="entry name" value="PROTEIN_KINASE_ATP"/>
    <property type="match status" value="1"/>
</dbReference>
<dbReference type="InterPro" id="IPR011009">
    <property type="entry name" value="Kinase-like_dom_sf"/>
</dbReference>
<dbReference type="KEGG" id="ima:PO878_08360"/>
<evidence type="ECO:0000313" key="10">
    <source>
        <dbReference type="Proteomes" id="UP001216390"/>
    </source>
</evidence>
<evidence type="ECO:0000256" key="6">
    <source>
        <dbReference type="SAM" id="MobiDB-lite"/>
    </source>
</evidence>